<dbReference type="Proteomes" id="UP001549691">
    <property type="component" value="Unassembled WGS sequence"/>
</dbReference>
<accession>A0ABV2TKC6</accession>
<evidence type="ECO:0000313" key="2">
    <source>
        <dbReference type="EMBL" id="MET7014364.1"/>
    </source>
</evidence>
<dbReference type="InterPro" id="IPR037063">
    <property type="entry name" value="PHb_sf"/>
</dbReference>
<evidence type="ECO:0000259" key="1">
    <source>
        <dbReference type="Pfam" id="PF08000"/>
    </source>
</evidence>
<gene>
    <name evidence="2" type="ORF">ABXR19_09200</name>
</gene>
<evidence type="ECO:0000313" key="3">
    <source>
        <dbReference type="Proteomes" id="UP001549691"/>
    </source>
</evidence>
<dbReference type="CDD" id="cd13225">
    <property type="entry name" value="PH-like_bacteria"/>
    <property type="match status" value="1"/>
</dbReference>
<dbReference type="PANTHER" id="PTHR35796:SF3">
    <property type="entry name" value="BHLH DOMAIN-CONTAINING PROTEIN"/>
    <property type="match status" value="1"/>
</dbReference>
<sequence length="125" mass="13682">MGILSGLLGNAGVVSPEKLAADYGRLLVENESIEIGFVVLRDTFVFTSKRLILVDIQNFTGSKIDYLSVPYSKITKFSIETAGTFELDAELKIWVGSDPVPISKKFSRAVSIYDLQQVLATHVLG</sequence>
<reference evidence="2 3" key="1">
    <citation type="submission" date="2024-07" db="EMBL/GenBank/DDBJ databases">
        <title>Uliginosibacterium flavum JJ3220;KACC:17644.</title>
        <authorList>
            <person name="Kim M.K."/>
        </authorList>
    </citation>
    <scope>NUCLEOTIDE SEQUENCE [LARGE SCALE GENOMIC DNA]</scope>
    <source>
        <strain evidence="2 3">KACC:17644</strain>
    </source>
</reference>
<name>A0ABV2TKC6_9RHOO</name>
<comment type="caution">
    <text evidence="2">The sequence shown here is derived from an EMBL/GenBank/DDBJ whole genome shotgun (WGS) entry which is preliminary data.</text>
</comment>
<dbReference type="EMBL" id="JBEWZI010000008">
    <property type="protein sequence ID" value="MET7014364.1"/>
    <property type="molecule type" value="Genomic_DNA"/>
</dbReference>
<feature type="domain" description="Bacterial Pleckstrin homology" evidence="1">
    <location>
        <begin position="3"/>
        <end position="123"/>
    </location>
</feature>
<dbReference type="RefSeq" id="WP_354600826.1">
    <property type="nucleotide sequence ID" value="NZ_JBEWZI010000008.1"/>
</dbReference>
<dbReference type="Pfam" id="PF08000">
    <property type="entry name" value="bPH_1"/>
    <property type="match status" value="1"/>
</dbReference>
<proteinExistence type="predicted"/>
<dbReference type="PANTHER" id="PTHR35796">
    <property type="entry name" value="HYPOTHETICAL CYTOSOLIC PROTEIN"/>
    <property type="match status" value="1"/>
</dbReference>
<keyword evidence="3" id="KW-1185">Reference proteome</keyword>
<organism evidence="2 3">
    <name type="scientific">Uliginosibacterium flavum</name>
    <dbReference type="NCBI Taxonomy" id="1396831"/>
    <lineage>
        <taxon>Bacteria</taxon>
        <taxon>Pseudomonadati</taxon>
        <taxon>Pseudomonadota</taxon>
        <taxon>Betaproteobacteria</taxon>
        <taxon>Rhodocyclales</taxon>
        <taxon>Zoogloeaceae</taxon>
        <taxon>Uliginosibacterium</taxon>
    </lineage>
</organism>
<dbReference type="SUPFAM" id="SSF50729">
    <property type="entry name" value="PH domain-like"/>
    <property type="match status" value="1"/>
</dbReference>
<dbReference type="InterPro" id="IPR012544">
    <property type="entry name" value="PHb"/>
</dbReference>
<dbReference type="Gene3D" id="2.30.29.50">
    <property type="entry name" value="Bacterial Pleckstrin homology domain"/>
    <property type="match status" value="1"/>
</dbReference>
<protein>
    <submittedName>
        <fullName evidence="2">PH domain-containing protein</fullName>
    </submittedName>
</protein>